<proteinExistence type="predicted"/>
<dbReference type="Proteomes" id="UP000295110">
    <property type="component" value="Unassembled WGS sequence"/>
</dbReference>
<keyword evidence="2" id="KW-1185">Reference proteome</keyword>
<gene>
    <name evidence="1" type="ORF">EV671_1001199</name>
</gene>
<dbReference type="EMBL" id="SMBU01000001">
    <property type="protein sequence ID" value="TCV04444.1"/>
    <property type="molecule type" value="Genomic_DNA"/>
</dbReference>
<organism evidence="1 2">
    <name type="scientific">Roseateles saccharophilus</name>
    <name type="common">Pseudomonas saccharophila</name>
    <dbReference type="NCBI Taxonomy" id="304"/>
    <lineage>
        <taxon>Bacteria</taxon>
        <taxon>Pseudomonadati</taxon>
        <taxon>Pseudomonadota</taxon>
        <taxon>Betaproteobacteria</taxon>
        <taxon>Burkholderiales</taxon>
        <taxon>Sphaerotilaceae</taxon>
        <taxon>Roseateles</taxon>
    </lineage>
</organism>
<accession>A0A4R3VKQ8</accession>
<comment type="caution">
    <text evidence="1">The sequence shown here is derived from an EMBL/GenBank/DDBJ whole genome shotgun (WGS) entry which is preliminary data.</text>
</comment>
<sequence>MSTGEPAVGSSEFLLGKDLQRHLVENLECVGPGLRLYEEDISEIHNLAGAATDA</sequence>
<dbReference type="RefSeq" id="WP_207911062.1">
    <property type="nucleotide sequence ID" value="NZ_CBCSGL010000004.1"/>
</dbReference>
<reference evidence="1 2" key="1">
    <citation type="submission" date="2019-03" db="EMBL/GenBank/DDBJ databases">
        <title>Genomic Encyclopedia of Type Strains, Phase IV (KMG-IV): sequencing the most valuable type-strain genomes for metagenomic binning, comparative biology and taxonomic classification.</title>
        <authorList>
            <person name="Goeker M."/>
        </authorList>
    </citation>
    <scope>NUCLEOTIDE SEQUENCE [LARGE SCALE GENOMIC DNA]</scope>
    <source>
        <strain evidence="1 2">DSM 654</strain>
    </source>
</reference>
<protein>
    <submittedName>
        <fullName evidence="1">Uncharacterized protein</fullName>
    </submittedName>
</protein>
<dbReference type="AlphaFoldDB" id="A0A4R3VKQ8"/>
<evidence type="ECO:0000313" key="1">
    <source>
        <dbReference type="EMBL" id="TCV04444.1"/>
    </source>
</evidence>
<name>A0A4R3VKQ8_ROSSA</name>
<evidence type="ECO:0000313" key="2">
    <source>
        <dbReference type="Proteomes" id="UP000295110"/>
    </source>
</evidence>